<organism evidence="2 3">
    <name type="scientific">Teichococcus deserti</name>
    <dbReference type="NCBI Taxonomy" id="1817963"/>
    <lineage>
        <taxon>Bacteria</taxon>
        <taxon>Pseudomonadati</taxon>
        <taxon>Pseudomonadota</taxon>
        <taxon>Alphaproteobacteria</taxon>
        <taxon>Acetobacterales</taxon>
        <taxon>Roseomonadaceae</taxon>
        <taxon>Roseomonas</taxon>
    </lineage>
</organism>
<dbReference type="InterPro" id="IPR005302">
    <property type="entry name" value="MoCF_Sase_C"/>
</dbReference>
<keyword evidence="3" id="KW-1185">Reference proteome</keyword>
<dbReference type="GO" id="GO:0030151">
    <property type="term" value="F:molybdenum ion binding"/>
    <property type="evidence" value="ECO:0007669"/>
    <property type="project" value="InterPro"/>
</dbReference>
<dbReference type="Gene3D" id="2.40.33.20">
    <property type="entry name" value="PK beta-barrel domain-like"/>
    <property type="match status" value="1"/>
</dbReference>
<dbReference type="GO" id="GO:0030170">
    <property type="term" value="F:pyridoxal phosphate binding"/>
    <property type="evidence" value="ECO:0007669"/>
    <property type="project" value="InterPro"/>
</dbReference>
<accession>A0A1V2HAY6</accession>
<dbReference type="SUPFAM" id="SSF50800">
    <property type="entry name" value="PK beta-barrel domain-like"/>
    <property type="match status" value="1"/>
</dbReference>
<protein>
    <recommendedName>
        <fullName evidence="1">MOSC domain-containing protein</fullName>
    </recommendedName>
</protein>
<dbReference type="GO" id="GO:0003824">
    <property type="term" value="F:catalytic activity"/>
    <property type="evidence" value="ECO:0007669"/>
    <property type="project" value="InterPro"/>
</dbReference>
<evidence type="ECO:0000313" key="2">
    <source>
        <dbReference type="EMBL" id="ONG59106.1"/>
    </source>
</evidence>
<dbReference type="Proteomes" id="UP000188879">
    <property type="component" value="Unassembled WGS sequence"/>
</dbReference>
<proteinExistence type="predicted"/>
<reference evidence="2 3" key="1">
    <citation type="submission" date="2016-10" db="EMBL/GenBank/DDBJ databases">
        <title>Draft Genome sequence of Roseomonas sp. strain M3.</title>
        <authorList>
            <person name="Subhash Y."/>
            <person name="Lee S."/>
        </authorList>
    </citation>
    <scope>NUCLEOTIDE SEQUENCE [LARGE SCALE GENOMIC DNA]</scope>
    <source>
        <strain evidence="2 3">M3</strain>
    </source>
</reference>
<gene>
    <name evidence="2" type="ORF">BKE38_00045</name>
</gene>
<sequence length="229" mass="24990">MSSLGGERLEAAELLAEGLAHDRSHGLFDARSDEISYPSKGKRWRTVPMASSRWSETAGLEVSADGVSFGSPETQSTALEGILGFPPAIREYADEGPQPRYWRAPLHLLTNADIARLRALLPDAVLDLRRFRPNLMVELDDASAAMPQDAWLGREIRLGEVVLRATIPCVRCGFTSMEQPGLPMDPRVLQHLVQDFGRNFGIYCEVVVPGRLQVGDALALGAPVAETVS</sequence>
<feature type="domain" description="MOSC" evidence="1">
    <location>
        <begin position="47"/>
        <end position="221"/>
    </location>
</feature>
<dbReference type="InterPro" id="IPR011037">
    <property type="entry name" value="Pyrv_Knase-like_insert_dom_sf"/>
</dbReference>
<dbReference type="Pfam" id="PF03473">
    <property type="entry name" value="MOSC"/>
    <property type="match status" value="1"/>
</dbReference>
<dbReference type="PROSITE" id="PS51340">
    <property type="entry name" value="MOSC"/>
    <property type="match status" value="1"/>
</dbReference>
<evidence type="ECO:0000259" key="1">
    <source>
        <dbReference type="PROSITE" id="PS51340"/>
    </source>
</evidence>
<dbReference type="AlphaFoldDB" id="A0A1V2HAY6"/>
<name>A0A1V2HAY6_9PROT</name>
<evidence type="ECO:0000313" key="3">
    <source>
        <dbReference type="Proteomes" id="UP000188879"/>
    </source>
</evidence>
<comment type="caution">
    <text evidence="2">The sequence shown here is derived from an EMBL/GenBank/DDBJ whole genome shotgun (WGS) entry which is preliminary data.</text>
</comment>
<dbReference type="EMBL" id="MLCO01000001">
    <property type="protein sequence ID" value="ONG59106.1"/>
    <property type="molecule type" value="Genomic_DNA"/>
</dbReference>